<keyword evidence="11" id="KW-1185">Reference proteome</keyword>
<dbReference type="PANTHER" id="PTHR11733">
    <property type="entry name" value="ZINC METALLOPROTEASE FAMILY M13 NEPRILYSIN-RELATED"/>
    <property type="match status" value="1"/>
</dbReference>
<feature type="domain" description="Peptidase M13 N-terminal" evidence="9">
    <location>
        <begin position="69"/>
        <end position="358"/>
    </location>
</feature>
<dbReference type="Pfam" id="PF05649">
    <property type="entry name" value="Peptidase_M13_N"/>
    <property type="match status" value="1"/>
</dbReference>
<comment type="similarity">
    <text evidence="2">Belongs to the peptidase M13 family.</text>
</comment>
<dbReference type="GO" id="GO:0016485">
    <property type="term" value="P:protein processing"/>
    <property type="evidence" value="ECO:0007669"/>
    <property type="project" value="TreeGrafter"/>
</dbReference>
<keyword evidence="6" id="KW-0862">Zinc</keyword>
<dbReference type="PANTHER" id="PTHR11733:SF241">
    <property type="entry name" value="GH26575P-RELATED"/>
    <property type="match status" value="1"/>
</dbReference>
<gene>
    <name evidence="10" type="ORF">HPB52_018358</name>
</gene>
<dbReference type="Proteomes" id="UP000821837">
    <property type="component" value="Chromosome 6"/>
</dbReference>
<evidence type="ECO:0000256" key="5">
    <source>
        <dbReference type="ARBA" id="ARBA00022801"/>
    </source>
</evidence>
<evidence type="ECO:0000256" key="2">
    <source>
        <dbReference type="ARBA" id="ARBA00007357"/>
    </source>
</evidence>
<dbReference type="Pfam" id="PF01431">
    <property type="entry name" value="Peptidase_M13"/>
    <property type="match status" value="1"/>
</dbReference>
<keyword evidence="4" id="KW-0479">Metal-binding</keyword>
<dbReference type="AlphaFoldDB" id="A0A9D4SUW7"/>
<dbReference type="EMBL" id="JABSTV010001252">
    <property type="protein sequence ID" value="KAH7948077.1"/>
    <property type="molecule type" value="Genomic_DNA"/>
</dbReference>
<dbReference type="InterPro" id="IPR000718">
    <property type="entry name" value="Peptidase_M13"/>
</dbReference>
<evidence type="ECO:0000313" key="11">
    <source>
        <dbReference type="Proteomes" id="UP000821837"/>
    </source>
</evidence>
<evidence type="ECO:0000313" key="10">
    <source>
        <dbReference type="EMBL" id="KAH7948077.1"/>
    </source>
</evidence>
<evidence type="ECO:0000259" key="8">
    <source>
        <dbReference type="Pfam" id="PF01431"/>
    </source>
</evidence>
<organism evidence="10 11">
    <name type="scientific">Rhipicephalus sanguineus</name>
    <name type="common">Brown dog tick</name>
    <name type="synonym">Ixodes sanguineus</name>
    <dbReference type="NCBI Taxonomy" id="34632"/>
    <lineage>
        <taxon>Eukaryota</taxon>
        <taxon>Metazoa</taxon>
        <taxon>Ecdysozoa</taxon>
        <taxon>Arthropoda</taxon>
        <taxon>Chelicerata</taxon>
        <taxon>Arachnida</taxon>
        <taxon>Acari</taxon>
        <taxon>Parasitiformes</taxon>
        <taxon>Ixodida</taxon>
        <taxon>Ixodoidea</taxon>
        <taxon>Ixodidae</taxon>
        <taxon>Rhipicephalinae</taxon>
        <taxon>Rhipicephalus</taxon>
        <taxon>Rhipicephalus</taxon>
    </lineage>
</organism>
<feature type="domain" description="Peptidase M13 C-terminal" evidence="8">
    <location>
        <begin position="621"/>
        <end position="687"/>
    </location>
</feature>
<evidence type="ECO:0000256" key="7">
    <source>
        <dbReference type="ARBA" id="ARBA00023049"/>
    </source>
</evidence>
<dbReference type="InterPro" id="IPR018497">
    <property type="entry name" value="Peptidase_M13_C"/>
</dbReference>
<name>A0A9D4SUW7_RHISA</name>
<reference evidence="10" key="1">
    <citation type="journal article" date="2020" name="Cell">
        <title>Large-Scale Comparative Analyses of Tick Genomes Elucidate Their Genetic Diversity and Vector Capacities.</title>
        <authorList>
            <consortium name="Tick Genome and Microbiome Consortium (TIGMIC)"/>
            <person name="Jia N."/>
            <person name="Wang J."/>
            <person name="Shi W."/>
            <person name="Du L."/>
            <person name="Sun Y."/>
            <person name="Zhan W."/>
            <person name="Jiang J.F."/>
            <person name="Wang Q."/>
            <person name="Zhang B."/>
            <person name="Ji P."/>
            <person name="Bell-Sakyi L."/>
            <person name="Cui X.M."/>
            <person name="Yuan T.T."/>
            <person name="Jiang B.G."/>
            <person name="Yang W.F."/>
            <person name="Lam T.T."/>
            <person name="Chang Q.C."/>
            <person name="Ding S.J."/>
            <person name="Wang X.J."/>
            <person name="Zhu J.G."/>
            <person name="Ruan X.D."/>
            <person name="Zhao L."/>
            <person name="Wei J.T."/>
            <person name="Ye R.Z."/>
            <person name="Que T.C."/>
            <person name="Du C.H."/>
            <person name="Zhou Y.H."/>
            <person name="Cheng J.X."/>
            <person name="Dai P.F."/>
            <person name="Guo W.B."/>
            <person name="Han X.H."/>
            <person name="Huang E.J."/>
            <person name="Li L.F."/>
            <person name="Wei W."/>
            <person name="Gao Y.C."/>
            <person name="Liu J.Z."/>
            <person name="Shao H.Z."/>
            <person name="Wang X."/>
            <person name="Wang C.C."/>
            <person name="Yang T.C."/>
            <person name="Huo Q.B."/>
            <person name="Li W."/>
            <person name="Chen H.Y."/>
            <person name="Chen S.E."/>
            <person name="Zhou L.G."/>
            <person name="Ni X.B."/>
            <person name="Tian J.H."/>
            <person name="Sheng Y."/>
            <person name="Liu T."/>
            <person name="Pan Y.S."/>
            <person name="Xia L.Y."/>
            <person name="Li J."/>
            <person name="Zhao F."/>
            <person name="Cao W.C."/>
        </authorList>
    </citation>
    <scope>NUCLEOTIDE SEQUENCE</scope>
    <source>
        <strain evidence="10">Rsan-2018</strain>
    </source>
</reference>
<evidence type="ECO:0000256" key="6">
    <source>
        <dbReference type="ARBA" id="ARBA00022833"/>
    </source>
</evidence>
<evidence type="ECO:0000256" key="1">
    <source>
        <dbReference type="ARBA" id="ARBA00001947"/>
    </source>
</evidence>
<protein>
    <submittedName>
        <fullName evidence="10">Uncharacterized protein</fullName>
    </submittedName>
</protein>
<reference evidence="10" key="2">
    <citation type="submission" date="2021-09" db="EMBL/GenBank/DDBJ databases">
        <authorList>
            <person name="Jia N."/>
            <person name="Wang J."/>
            <person name="Shi W."/>
            <person name="Du L."/>
            <person name="Sun Y."/>
            <person name="Zhan W."/>
            <person name="Jiang J."/>
            <person name="Wang Q."/>
            <person name="Zhang B."/>
            <person name="Ji P."/>
            <person name="Sakyi L.B."/>
            <person name="Cui X."/>
            <person name="Yuan T."/>
            <person name="Jiang B."/>
            <person name="Yang W."/>
            <person name="Lam T.T.-Y."/>
            <person name="Chang Q."/>
            <person name="Ding S."/>
            <person name="Wang X."/>
            <person name="Zhu J."/>
            <person name="Ruan X."/>
            <person name="Zhao L."/>
            <person name="Wei J."/>
            <person name="Que T."/>
            <person name="Du C."/>
            <person name="Cheng J."/>
            <person name="Dai P."/>
            <person name="Han X."/>
            <person name="Huang E."/>
            <person name="Gao Y."/>
            <person name="Liu J."/>
            <person name="Shao H."/>
            <person name="Ye R."/>
            <person name="Li L."/>
            <person name="Wei W."/>
            <person name="Wang X."/>
            <person name="Wang C."/>
            <person name="Huo Q."/>
            <person name="Li W."/>
            <person name="Guo W."/>
            <person name="Chen H."/>
            <person name="Chen S."/>
            <person name="Zhou L."/>
            <person name="Zhou L."/>
            <person name="Ni X."/>
            <person name="Tian J."/>
            <person name="Zhou Y."/>
            <person name="Sheng Y."/>
            <person name="Liu T."/>
            <person name="Pan Y."/>
            <person name="Xia L."/>
            <person name="Li J."/>
            <person name="Zhao F."/>
            <person name="Cao W."/>
        </authorList>
    </citation>
    <scope>NUCLEOTIDE SEQUENCE</scope>
    <source>
        <strain evidence="10">Rsan-2018</strain>
        <tissue evidence="10">Larvae</tissue>
    </source>
</reference>
<dbReference type="GO" id="GO:0046872">
    <property type="term" value="F:metal ion binding"/>
    <property type="evidence" value="ECO:0007669"/>
    <property type="project" value="UniProtKB-KW"/>
</dbReference>
<proteinExistence type="inferred from homology"/>
<keyword evidence="7" id="KW-0482">Metalloprotease</keyword>
<dbReference type="PROSITE" id="PS51257">
    <property type="entry name" value="PROKAR_LIPOPROTEIN"/>
    <property type="match status" value="1"/>
</dbReference>
<dbReference type="Gene3D" id="3.40.390.10">
    <property type="entry name" value="Collagenase (Catalytic Domain)"/>
    <property type="match status" value="1"/>
</dbReference>
<dbReference type="InterPro" id="IPR042089">
    <property type="entry name" value="Peptidase_M13_dom_2"/>
</dbReference>
<accession>A0A9D4SUW7</accession>
<keyword evidence="5" id="KW-0378">Hydrolase</keyword>
<evidence type="ECO:0000256" key="4">
    <source>
        <dbReference type="ARBA" id="ARBA00022723"/>
    </source>
</evidence>
<evidence type="ECO:0000256" key="3">
    <source>
        <dbReference type="ARBA" id="ARBA00022670"/>
    </source>
</evidence>
<sequence length="692" mass="76320">MMPTRYRAAVTIGVVGVLSCIGVVILSLTVARDRPHPPRPDCNTSSCQDSRPDFEASRYSWGAAASTECRSFYDFVCGRHYHARPLLHQQAVLSLATRLNASLYAFPAISEALLRGSCPGHYALLALDLYRACTAPTADADWEHVVHLLRSLGLAGWPLVRAQPLDLSPWDLAGVIDFRIGVFPVARLSLRRHYGRVTMQLDRTPLPLRLHQLALPLRELSSYVRTVEKALGLLQSGTTMESGESSDAAKQWSAAAASIVRLEQALERAQPRDAFVYGARLIRLGDLPASRHWNWAEYVAIVRNDSALLAQANLTLLVHEPEQLALTTETLGNASAAVIFNYFGYRVLLHLAPLLPAEAHFLLPLAPWADAGSPRLVGCLRLLAHLHPFAFRFFAGLQPGQGQYHPPADGGRAYALFAAAQRATAAVVETLPWREKGVGLRRANLLLQARLVLGGNTSSQREQHCLRGPVPERTNGGVLETLFRVQSARPNAFWLAASPDDGLDSRHQVEPFSMRADYFAEPNVVYVSPALSTVLEERPLGDVQAAAPLVEALLRAALPGEPQELLRVTPVQLRCLARRLGVSPYDAHMPEQLRELVQPSALLALSARVSPVPSVRFADQRKYLGSQLFFVHWAMTLCDSPQLQKRLRRYKLVPTRHRVDVTLSNHAAFHEAWHCPSGTAMHRSKACPPLTT</sequence>
<keyword evidence="3" id="KW-0645">Protease</keyword>
<dbReference type="InterPro" id="IPR008753">
    <property type="entry name" value="Peptidase_M13_N"/>
</dbReference>
<dbReference type="Gene3D" id="1.10.1380.10">
    <property type="entry name" value="Neutral endopeptidase , domain2"/>
    <property type="match status" value="1"/>
</dbReference>
<comment type="caution">
    <text evidence="10">The sequence shown here is derived from an EMBL/GenBank/DDBJ whole genome shotgun (WGS) entry which is preliminary data.</text>
</comment>
<dbReference type="GO" id="GO:0005886">
    <property type="term" value="C:plasma membrane"/>
    <property type="evidence" value="ECO:0007669"/>
    <property type="project" value="TreeGrafter"/>
</dbReference>
<dbReference type="SUPFAM" id="SSF55486">
    <property type="entry name" value="Metalloproteases ('zincins'), catalytic domain"/>
    <property type="match status" value="2"/>
</dbReference>
<evidence type="ECO:0000259" key="9">
    <source>
        <dbReference type="Pfam" id="PF05649"/>
    </source>
</evidence>
<dbReference type="GO" id="GO:0004222">
    <property type="term" value="F:metalloendopeptidase activity"/>
    <property type="evidence" value="ECO:0007669"/>
    <property type="project" value="InterPro"/>
</dbReference>
<dbReference type="InterPro" id="IPR024079">
    <property type="entry name" value="MetalloPept_cat_dom_sf"/>
</dbReference>
<comment type="cofactor">
    <cofactor evidence="1">
        <name>Zn(2+)</name>
        <dbReference type="ChEBI" id="CHEBI:29105"/>
    </cofactor>
</comment>